<dbReference type="Gene3D" id="3.80.10.10">
    <property type="entry name" value="Ribonuclease Inhibitor"/>
    <property type="match status" value="1"/>
</dbReference>
<dbReference type="Proteomes" id="UP000019365">
    <property type="component" value="Unassembled WGS sequence"/>
</dbReference>
<evidence type="ECO:0000313" key="1">
    <source>
        <dbReference type="EMBL" id="EWM54119.1"/>
    </source>
</evidence>
<dbReference type="InterPro" id="IPR036439">
    <property type="entry name" value="Dockerin_dom_sf"/>
</dbReference>
<evidence type="ECO:0000313" key="2">
    <source>
        <dbReference type="Proteomes" id="UP000019365"/>
    </source>
</evidence>
<dbReference type="RefSeq" id="WP_037298260.1">
    <property type="nucleotide sequence ID" value="NZ_ATAX01000019.1"/>
</dbReference>
<name>W7URW3_RUMFL</name>
<dbReference type="InterPro" id="IPR018247">
    <property type="entry name" value="EF_Hand_1_Ca_BS"/>
</dbReference>
<dbReference type="Gene3D" id="1.10.1330.10">
    <property type="entry name" value="Dockerin domain"/>
    <property type="match status" value="1"/>
</dbReference>
<keyword evidence="2" id="KW-1185">Reference proteome</keyword>
<dbReference type="InterPro" id="IPR026906">
    <property type="entry name" value="LRR_5"/>
</dbReference>
<dbReference type="PATRIC" id="fig|1341157.4.peg.1237"/>
<gene>
    <name evidence="1" type="ORF">RF007C_01215</name>
</gene>
<dbReference type="InterPro" id="IPR032675">
    <property type="entry name" value="LRR_dom_sf"/>
</dbReference>
<dbReference type="Pfam" id="PF13306">
    <property type="entry name" value="LRR_5"/>
    <property type="match status" value="1"/>
</dbReference>
<proteinExistence type="predicted"/>
<dbReference type="PANTHER" id="PTHR45661:SF3">
    <property type="entry name" value="IG-LIKE DOMAIN-CONTAINING PROTEIN"/>
    <property type="match status" value="1"/>
</dbReference>
<sequence>MKIFKKLAAVAMSAAITAGSTFVVGISAYAGNNDYSVQEFKNNWSSIINAEKQKYPQTVNGKQCYWNGGNLESYTTTACNHQKNNMDNCNFMDQEYVYDSSSYDKTATLASGSGDYTIVQKYNCCMAFARKLQYDVFGTKNMVRYNLTNGIYSLPDGTKMLYYPQPGDLVRFDKNESDPERFPGHSIFLSDVSSNYQKINIAQSNAHDTCAIEWDSTTYGPRNEKIDLTYIRCYATYFERPMMEGDINLDGIANYKDANIFKNTIMKNGSTYCDCPLAMYDVSHDGKVDTNDYYDLLYGMNYSPHYYNQGRSVVSDWVSCSYKDSFCDNGLFYKKTSSNTATFVGTMNRTQTIIEVPPTVKDSATGNSYTVTEIGVDSEKAPMTDYINKIQTLSIPATVTKIGKKALYSCEIMNINIPTGSKLQKIDEYAFAYSKLKQVSFSDATSLTSIGNYAFMNCPSLRDFIAPYSLSTIGEEAFANCNHMLSFRTDGDGSGNCNLKRIENNTFKGCTSLEVVEIKNNLKYSILLGTDEGIFDVACHSKLYLPNTTSVQGILYLNDSDKKLFKDGKMTLFAGKYRIKNLNGISLVNKTSTSFDKVIFP</sequence>
<protein>
    <recommendedName>
        <fullName evidence="3">Dockerin domain-containing protein</fullName>
    </recommendedName>
</protein>
<dbReference type="SUPFAM" id="SSF63446">
    <property type="entry name" value="Type I dockerin domain"/>
    <property type="match status" value="1"/>
</dbReference>
<dbReference type="eggNOG" id="COG5492">
    <property type="taxonomic scope" value="Bacteria"/>
</dbReference>
<dbReference type="AlphaFoldDB" id="W7URW3"/>
<dbReference type="SUPFAM" id="SSF52058">
    <property type="entry name" value="L domain-like"/>
    <property type="match status" value="1"/>
</dbReference>
<comment type="caution">
    <text evidence="1">The sequence shown here is derived from an EMBL/GenBank/DDBJ whole genome shotgun (WGS) entry which is preliminary data.</text>
</comment>
<dbReference type="EMBL" id="ATAX01000019">
    <property type="protein sequence ID" value="EWM54119.1"/>
    <property type="molecule type" value="Genomic_DNA"/>
</dbReference>
<organism evidence="1 2">
    <name type="scientific">Ruminococcus flavefaciens 007c</name>
    <dbReference type="NCBI Taxonomy" id="1341157"/>
    <lineage>
        <taxon>Bacteria</taxon>
        <taxon>Bacillati</taxon>
        <taxon>Bacillota</taxon>
        <taxon>Clostridia</taxon>
        <taxon>Eubacteriales</taxon>
        <taxon>Oscillospiraceae</taxon>
        <taxon>Ruminococcus</taxon>
    </lineage>
</organism>
<dbReference type="PANTHER" id="PTHR45661">
    <property type="entry name" value="SURFACE ANTIGEN"/>
    <property type="match status" value="1"/>
</dbReference>
<dbReference type="GO" id="GO:0000272">
    <property type="term" value="P:polysaccharide catabolic process"/>
    <property type="evidence" value="ECO:0007669"/>
    <property type="project" value="InterPro"/>
</dbReference>
<evidence type="ECO:0008006" key="3">
    <source>
        <dbReference type="Google" id="ProtNLM"/>
    </source>
</evidence>
<dbReference type="PROSITE" id="PS00018">
    <property type="entry name" value="EF_HAND_1"/>
    <property type="match status" value="1"/>
</dbReference>
<dbReference type="InterPro" id="IPR053139">
    <property type="entry name" value="Surface_bspA-like"/>
</dbReference>
<accession>W7URW3</accession>
<dbReference type="OrthoDB" id="1817767at2"/>
<reference evidence="1 2" key="1">
    <citation type="journal article" date="2014" name="PLoS ONE">
        <title>Rumen cellulosomics: divergent fiber-degrading strategies revealed by comparative genome-wide analysis of six ruminococcal strains.</title>
        <authorList>
            <person name="Dassa B."/>
            <person name="Borovok I."/>
            <person name="Ruimy-Israeli V."/>
            <person name="Lamed R."/>
            <person name="Flint H.J."/>
            <person name="Duncan S.H."/>
            <person name="Henrissat B."/>
            <person name="Coutinho P."/>
            <person name="Morrison M."/>
            <person name="Mosoni P."/>
            <person name="Yeoman C.J."/>
            <person name="White B.A."/>
            <person name="Bayer E.A."/>
        </authorList>
    </citation>
    <scope>NUCLEOTIDE SEQUENCE [LARGE SCALE GENOMIC DNA]</scope>
    <source>
        <strain evidence="1 2">007c</strain>
    </source>
</reference>